<dbReference type="EMBL" id="AP005759">
    <property type="protein sequence ID" value="BAD46392.1"/>
    <property type="molecule type" value="Genomic_DNA"/>
</dbReference>
<reference evidence="2" key="2">
    <citation type="journal article" date="2008" name="Nucleic Acids Res.">
        <title>The rice annotation project database (RAP-DB): 2008 update.</title>
        <authorList>
            <consortium name="The rice annotation project (RAP)"/>
        </authorList>
    </citation>
    <scope>GENOME REANNOTATION</scope>
    <source>
        <strain evidence="2">cv. Nipponbare</strain>
    </source>
</reference>
<dbReference type="Proteomes" id="UP000000763">
    <property type="component" value="Chromosome 9"/>
</dbReference>
<dbReference type="AlphaFoldDB" id="Q651X5"/>
<sequence>MWDQGPSHQLQGDGRGNCHGHRLIVPCHVESNGSRVIVVLLRLQAVDRELSSLDIGPAPPDRGLVSPGASSALHERGMPIVERLGILGAA</sequence>
<evidence type="ECO:0000313" key="1">
    <source>
        <dbReference type="EMBL" id="BAD46392.1"/>
    </source>
</evidence>
<gene>
    <name evidence="1" type="primary">P0556A05.33</name>
</gene>
<proteinExistence type="predicted"/>
<organism evidence="1 2">
    <name type="scientific">Oryza sativa subsp. japonica</name>
    <name type="common">Rice</name>
    <dbReference type="NCBI Taxonomy" id="39947"/>
    <lineage>
        <taxon>Eukaryota</taxon>
        <taxon>Viridiplantae</taxon>
        <taxon>Streptophyta</taxon>
        <taxon>Embryophyta</taxon>
        <taxon>Tracheophyta</taxon>
        <taxon>Spermatophyta</taxon>
        <taxon>Magnoliopsida</taxon>
        <taxon>Liliopsida</taxon>
        <taxon>Poales</taxon>
        <taxon>Poaceae</taxon>
        <taxon>BOP clade</taxon>
        <taxon>Oryzoideae</taxon>
        <taxon>Oryzeae</taxon>
        <taxon>Oryzinae</taxon>
        <taxon>Oryza</taxon>
        <taxon>Oryza sativa</taxon>
    </lineage>
</organism>
<name>Q651X5_ORYSJ</name>
<reference evidence="2" key="1">
    <citation type="journal article" date="2005" name="Nature">
        <title>The map-based sequence of the rice genome.</title>
        <authorList>
            <consortium name="International rice genome sequencing project (IRGSP)"/>
            <person name="Matsumoto T."/>
            <person name="Wu J."/>
            <person name="Kanamori H."/>
            <person name="Katayose Y."/>
            <person name="Fujisawa M."/>
            <person name="Namiki N."/>
            <person name="Mizuno H."/>
            <person name="Yamamoto K."/>
            <person name="Antonio B.A."/>
            <person name="Baba T."/>
            <person name="Sakata K."/>
            <person name="Nagamura Y."/>
            <person name="Aoki H."/>
            <person name="Arikawa K."/>
            <person name="Arita K."/>
            <person name="Bito T."/>
            <person name="Chiden Y."/>
            <person name="Fujitsuka N."/>
            <person name="Fukunaka R."/>
            <person name="Hamada M."/>
            <person name="Harada C."/>
            <person name="Hayashi A."/>
            <person name="Hijishita S."/>
            <person name="Honda M."/>
            <person name="Hosokawa S."/>
            <person name="Ichikawa Y."/>
            <person name="Idonuma A."/>
            <person name="Iijima M."/>
            <person name="Ikeda M."/>
            <person name="Ikeno M."/>
            <person name="Ito K."/>
            <person name="Ito S."/>
            <person name="Ito T."/>
            <person name="Ito Y."/>
            <person name="Ito Y."/>
            <person name="Iwabuchi A."/>
            <person name="Kamiya K."/>
            <person name="Karasawa W."/>
            <person name="Kurita K."/>
            <person name="Katagiri S."/>
            <person name="Kikuta A."/>
            <person name="Kobayashi H."/>
            <person name="Kobayashi N."/>
            <person name="Machita K."/>
            <person name="Maehara T."/>
            <person name="Masukawa M."/>
            <person name="Mizubayashi T."/>
            <person name="Mukai Y."/>
            <person name="Nagasaki H."/>
            <person name="Nagata Y."/>
            <person name="Naito S."/>
            <person name="Nakashima M."/>
            <person name="Nakama Y."/>
            <person name="Nakamichi Y."/>
            <person name="Nakamura M."/>
            <person name="Meguro A."/>
            <person name="Negishi M."/>
            <person name="Ohta I."/>
            <person name="Ohta T."/>
            <person name="Okamoto M."/>
            <person name="Ono N."/>
            <person name="Saji S."/>
            <person name="Sakaguchi M."/>
            <person name="Sakai K."/>
            <person name="Shibata M."/>
            <person name="Shimokawa T."/>
            <person name="Song J."/>
            <person name="Takazaki Y."/>
            <person name="Terasawa K."/>
            <person name="Tsugane M."/>
            <person name="Tsuji K."/>
            <person name="Ueda S."/>
            <person name="Waki K."/>
            <person name="Yamagata H."/>
            <person name="Yamamoto M."/>
            <person name="Yamamoto S."/>
            <person name="Yamane H."/>
            <person name="Yoshiki S."/>
            <person name="Yoshihara R."/>
            <person name="Yukawa K."/>
            <person name="Zhong H."/>
            <person name="Yano M."/>
            <person name="Yuan Q."/>
            <person name="Ouyang S."/>
            <person name="Liu J."/>
            <person name="Jones K.M."/>
            <person name="Gansberger K."/>
            <person name="Moffat K."/>
            <person name="Hill J."/>
            <person name="Bera J."/>
            <person name="Fadrosh D."/>
            <person name="Jin S."/>
            <person name="Johri S."/>
            <person name="Kim M."/>
            <person name="Overton L."/>
            <person name="Reardon M."/>
            <person name="Tsitrin T."/>
            <person name="Vuong H."/>
            <person name="Weaver B."/>
            <person name="Ciecko A."/>
            <person name="Tallon L."/>
            <person name="Jackson J."/>
            <person name="Pai G."/>
            <person name="Aken S.V."/>
            <person name="Utterback T."/>
            <person name="Reidmuller S."/>
            <person name="Feldblyum T."/>
            <person name="Hsiao J."/>
            <person name="Zismann V."/>
            <person name="Iobst S."/>
            <person name="de Vazeille A.R."/>
            <person name="Buell C.R."/>
            <person name="Ying K."/>
            <person name="Li Y."/>
            <person name="Lu T."/>
            <person name="Huang Y."/>
            <person name="Zhao Q."/>
            <person name="Feng Q."/>
            <person name="Zhang L."/>
            <person name="Zhu J."/>
            <person name="Weng Q."/>
            <person name="Mu J."/>
            <person name="Lu Y."/>
            <person name="Fan D."/>
            <person name="Liu Y."/>
            <person name="Guan J."/>
            <person name="Zhang Y."/>
            <person name="Yu S."/>
            <person name="Liu X."/>
            <person name="Zhang Y."/>
            <person name="Hong G."/>
            <person name="Han B."/>
            <person name="Choisne N."/>
            <person name="Demange N."/>
            <person name="Orjeda G."/>
            <person name="Samain S."/>
            <person name="Cattolico L."/>
            <person name="Pelletier E."/>
            <person name="Couloux A."/>
            <person name="Segurens B."/>
            <person name="Wincker P."/>
            <person name="D'Hont A."/>
            <person name="Scarpelli C."/>
            <person name="Weissenbach J."/>
            <person name="Salanoubat M."/>
            <person name="Quetier F."/>
            <person name="Yu Y."/>
            <person name="Kim H.R."/>
            <person name="Rambo T."/>
            <person name="Currie J."/>
            <person name="Collura K."/>
            <person name="Luo M."/>
            <person name="Yang T."/>
            <person name="Ammiraju J.S.S."/>
            <person name="Engler F."/>
            <person name="Soderlund C."/>
            <person name="Wing R.A."/>
            <person name="Palmer L.E."/>
            <person name="de la Bastide M."/>
            <person name="Spiegel L."/>
            <person name="Nascimento L."/>
            <person name="Zutavern T."/>
            <person name="O'Shaughnessy A."/>
            <person name="Dike S."/>
            <person name="Dedhia N."/>
            <person name="Preston R."/>
            <person name="Balija V."/>
            <person name="McCombie W.R."/>
            <person name="Chow T."/>
            <person name="Chen H."/>
            <person name="Chung M."/>
            <person name="Chen C."/>
            <person name="Shaw J."/>
            <person name="Wu H."/>
            <person name="Hsiao K."/>
            <person name="Chao Y."/>
            <person name="Chu M."/>
            <person name="Cheng C."/>
            <person name="Hour A."/>
            <person name="Lee P."/>
            <person name="Lin S."/>
            <person name="Lin Y."/>
            <person name="Liou J."/>
            <person name="Liu S."/>
            <person name="Hsing Y."/>
            <person name="Raghuvanshi S."/>
            <person name="Mohanty A."/>
            <person name="Bharti A.K."/>
            <person name="Gaur A."/>
            <person name="Gupta V."/>
            <person name="Kumar D."/>
            <person name="Ravi V."/>
            <person name="Vij S."/>
            <person name="Kapur A."/>
            <person name="Khurana P."/>
            <person name="Khurana P."/>
            <person name="Khurana J.P."/>
            <person name="Tyagi A.K."/>
            <person name="Gaikwad K."/>
            <person name="Singh A."/>
            <person name="Dalal V."/>
            <person name="Srivastava S."/>
            <person name="Dixit A."/>
            <person name="Pal A.K."/>
            <person name="Ghazi I.A."/>
            <person name="Yadav M."/>
            <person name="Pandit A."/>
            <person name="Bhargava A."/>
            <person name="Sureshbabu K."/>
            <person name="Batra K."/>
            <person name="Sharma T.R."/>
            <person name="Mohapatra T."/>
            <person name="Singh N.K."/>
            <person name="Messing J."/>
            <person name="Nelson A.B."/>
            <person name="Fuks G."/>
            <person name="Kavchok S."/>
            <person name="Keizer G."/>
            <person name="Linton E."/>
            <person name="Llaca V."/>
            <person name="Song R."/>
            <person name="Tanyolac B."/>
            <person name="Young S."/>
            <person name="Ho-Il K."/>
            <person name="Hahn J.H."/>
            <person name="Sangsakoo G."/>
            <person name="Vanavichit A."/>
            <person name="de Mattos Luiz.A.T."/>
            <person name="Zimmer P.D."/>
            <person name="Malone G."/>
            <person name="Dellagostin O."/>
            <person name="de Oliveira A.C."/>
            <person name="Bevan M."/>
            <person name="Bancroft I."/>
            <person name="Minx P."/>
            <person name="Cordum H."/>
            <person name="Wilson R."/>
            <person name="Cheng Z."/>
            <person name="Jin W."/>
            <person name="Jiang J."/>
            <person name="Leong S.A."/>
            <person name="Iwama H."/>
            <person name="Gojobori T."/>
            <person name="Itoh T."/>
            <person name="Niimura Y."/>
            <person name="Fujii Y."/>
            <person name="Habara T."/>
            <person name="Sakai H."/>
            <person name="Sato Y."/>
            <person name="Wilson G."/>
            <person name="Kumar K."/>
            <person name="McCouch S."/>
            <person name="Juretic N."/>
            <person name="Hoen D."/>
            <person name="Wright S."/>
            <person name="Bruskiewich R."/>
            <person name="Bureau T."/>
            <person name="Miyao A."/>
            <person name="Hirochika H."/>
            <person name="Nishikawa T."/>
            <person name="Kadowaki K."/>
            <person name="Sugiura M."/>
            <person name="Burr B."/>
            <person name="Sasaki T."/>
        </authorList>
    </citation>
    <scope>NUCLEOTIDE SEQUENCE [LARGE SCALE GENOMIC DNA]</scope>
    <source>
        <strain evidence="2">cv. Nipponbare</strain>
    </source>
</reference>
<evidence type="ECO:0000313" key="2">
    <source>
        <dbReference type="Proteomes" id="UP000000763"/>
    </source>
</evidence>
<protein>
    <submittedName>
        <fullName evidence="1">Uncharacterized protein</fullName>
    </submittedName>
</protein>
<accession>Q651X5</accession>